<protein>
    <recommendedName>
        <fullName evidence="1">gamma-glutamylcyclotransferase</fullName>
        <ecNumber evidence="1">4.3.2.9</ecNumber>
    </recommendedName>
</protein>
<dbReference type="Gene3D" id="3.10.490.10">
    <property type="entry name" value="Gamma-glutamyl cyclotransferase-like"/>
    <property type="match status" value="1"/>
</dbReference>
<feature type="compositionally biased region" description="Acidic residues" evidence="5">
    <location>
        <begin position="1642"/>
        <end position="1657"/>
    </location>
</feature>
<proteinExistence type="predicted"/>
<feature type="compositionally biased region" description="Polar residues" evidence="5">
    <location>
        <begin position="531"/>
        <end position="542"/>
    </location>
</feature>
<feature type="compositionally biased region" description="Polar residues" evidence="5">
    <location>
        <begin position="1483"/>
        <end position="1497"/>
    </location>
</feature>
<feature type="compositionally biased region" description="Polar residues" evidence="5">
    <location>
        <begin position="1275"/>
        <end position="1285"/>
    </location>
</feature>
<keyword evidence="2" id="KW-0456">Lyase</keyword>
<sequence length="1805" mass="197810">MRSHDMGAITEQQSNRVLTTAYPCQHAIRDRSTTDSLPQLPGSTPPPRPCSARLASSHNDRPFDVDEFVKEAPCKDETVLYVAYGSNLCKETFREKRGIKPLSQINVQVPELRLTFDLPGIPYVEPCFANSAKRDPEKDAVELGAERRCAKDEKSPLLRDSSRRRHKWHKGLIGVVYEVTAADYAHIIATEGGGSSYKDILVDCFPLPTASPWDPVPSKPETQPFKAHTLFAPAVPPGEEPPKHGGRFQRPDTEYAQASARYLKLITDGAAECNLPYEYQDYLQALQPYTPTTTQQRLGQFVFLTVWGPLIFFMIFGGKLFTGKDGKSPGWLQEFTAALLKAVWASYDGFFKPLFGDGERTIDGNEGMRVPTHLISSTLPPKHRLLPAWLVMAPKIRSLRSREVINISQRHLSSPSVRETPESQNAFAPTEPQHRTGSNAAVREQKSYGNEARLQTSPGSVATTRAEESYKDGEELYRITPEQKHKGQTLITNADEGSTLVGTVSEAQQQAQAGFVTTQQDPQPDIEETTVPDTKSGQTASNLKAVAEQELNSEPDLQRQNHSSTIDQAAARTSSNTMVQSRISGSLPSATSQTSAAPTSVLRKVDEYRDMAGASALDQLRARKANAGSTSAPASIPAARETRSTQTNSPRAAGAPVKVSKANVTSESKSANHEVAAPAPRKGAESSTRRTTPAPASAITESKGRANGAPTPAPKSTAKTRMLAETPTVSIVKANATSESEAQHEDKPANRLRGGKKRETVGPDTMQAKCANGPFRLGSEDAAGSDYDVPISSPKGKAQRKGKKQGLRELSQKQTRTSVVHDSMPVAGKLPKVSSSQARAAELQAKSTEKHEKDGAQKRKAKISSELELANYSKADASTGHDPDSTEELRSNKAQVLGAANFEAREQEHQHEIQLPDRAVELRNAANALNVPGSQQNPQILSECSSSSSLPPDPMKKVLKSGSAVKAKEFKTPTALRSSPPLREHAIADDTNGLEEQTARSHKTTIIAFDKFGPRNQGKIPIATPGAKFVRSSMPPTKGHLSANKTSGRKNVNSKRRSKQPSSTEMSTRVRKAQTSNTSTNVGDALQVVLGRRVNTASQSDDFLAKRDPQNASSNHNNDGALSGKHESNQEDEFVDMNDYDDAGDLRPSQRHPSAPGGQKPKTRNNRNAASAEDTTPEEDIDSSIAVHRHNNGGRHLRETKAPRSAKDVKPMAPSKDRHATEHTRRPSQAINESVGNAIKEAPCEDQQPKPRESVANSSPSHTSSNHDSGEDAQVGSTLATSARSRPTAHVLKQKDRPAIRHHSALESSSKKMPPQPPRTKGVTITTATRNSAASIQKTAASSRPKRGIAPDLPSEQAPKRVKLSAIAEQPRRDHLREATPRHSRFSPKKQTRTRSDAHTGAQGKWLTKKSLRQASQGSQTVDMHGSPVPRDMDVAETKTVLETFSQQTSTSSDRARNSQRDRNKLTPYRDDIGSSEEDTFVAPSSHQQKVMSSNSKPVPAEPEAESNAFSRVKVTEAQSRMLYGEIEAVEDIANPLDGSEERDEDNGESEESIMSPAKILRHLEHIHGHMKGQLEKSSKDTKRPVESHLEYAVRSARRPASPSADVRPSGIWKQRGSQPSILAGKIDRSTRKPFEYTAPAAEEEDPDKTLVNEEDSTPGNYVQKSPHHAAVNPDSGASPDDLVGWTRLLRPHQRSFFDGLVQIAQGLTKHMVRDENATDQMLDEYHRRNMYIVQQEEQRQAKHYQDLLVMCHQKRKARNGRLLNISKDMRGLAENFKHDLKEYKATKASDREYNHELEAFIEGF</sequence>
<feature type="binding site" evidence="4">
    <location>
        <position position="262"/>
    </location>
    <ligand>
        <name>substrate</name>
    </ligand>
</feature>
<evidence type="ECO:0000256" key="4">
    <source>
        <dbReference type="PIRSR" id="PIRSR617939-2"/>
    </source>
</evidence>
<feature type="compositionally biased region" description="Polar residues" evidence="5">
    <location>
        <begin position="1110"/>
        <end position="1120"/>
    </location>
</feature>
<feature type="compositionally biased region" description="Basic and acidic residues" evidence="5">
    <location>
        <begin position="1196"/>
        <end position="1225"/>
    </location>
</feature>
<dbReference type="PANTHER" id="PTHR12935">
    <property type="entry name" value="GAMMA-GLUTAMYLCYCLOTRANSFERASE"/>
    <property type="match status" value="1"/>
</dbReference>
<dbReference type="InterPro" id="IPR017939">
    <property type="entry name" value="G-Glutamylcylcotransferase"/>
</dbReference>
<feature type="active site" description="Proton acceptor" evidence="3">
    <location>
        <position position="191"/>
    </location>
</feature>
<dbReference type="Proteomes" id="UP000073492">
    <property type="component" value="Unassembled WGS sequence"/>
</dbReference>
<accession>A0A139ICI2</accession>
<feature type="region of interest" description="Disordered" evidence="5">
    <location>
        <begin position="29"/>
        <end position="58"/>
    </location>
</feature>
<feature type="compositionally biased region" description="Acidic residues" evidence="5">
    <location>
        <begin position="1130"/>
        <end position="1143"/>
    </location>
</feature>
<dbReference type="EMBL" id="LFZO01000156">
    <property type="protein sequence ID" value="KXT12305.1"/>
    <property type="molecule type" value="Genomic_DNA"/>
</dbReference>
<feature type="compositionally biased region" description="Basic and acidic residues" evidence="5">
    <location>
        <begin position="879"/>
        <end position="890"/>
    </location>
</feature>
<evidence type="ECO:0000313" key="7">
    <source>
        <dbReference type="Proteomes" id="UP000073492"/>
    </source>
</evidence>
<feature type="compositionally biased region" description="Basic and acidic residues" evidence="5">
    <location>
        <begin position="1572"/>
        <end position="1592"/>
    </location>
</feature>
<organism evidence="6 7">
    <name type="scientific">Pseudocercospora musae</name>
    <dbReference type="NCBI Taxonomy" id="113226"/>
    <lineage>
        <taxon>Eukaryota</taxon>
        <taxon>Fungi</taxon>
        <taxon>Dikarya</taxon>
        <taxon>Ascomycota</taxon>
        <taxon>Pezizomycotina</taxon>
        <taxon>Dothideomycetes</taxon>
        <taxon>Dothideomycetidae</taxon>
        <taxon>Mycosphaerellales</taxon>
        <taxon>Mycosphaerellaceae</taxon>
        <taxon>Pseudocercospora</taxon>
    </lineage>
</organism>
<feature type="compositionally biased region" description="Basic and acidic residues" evidence="5">
    <location>
        <begin position="1454"/>
        <end position="1473"/>
    </location>
</feature>
<evidence type="ECO:0000256" key="5">
    <source>
        <dbReference type="SAM" id="MobiDB-lite"/>
    </source>
</evidence>
<evidence type="ECO:0000256" key="1">
    <source>
        <dbReference type="ARBA" id="ARBA00012346"/>
    </source>
</evidence>
<feature type="region of interest" description="Disordered" evidence="5">
    <location>
        <begin position="515"/>
        <end position="604"/>
    </location>
</feature>
<feature type="region of interest" description="Disordered" evidence="5">
    <location>
        <begin position="1097"/>
        <end position="1510"/>
    </location>
</feature>
<keyword evidence="7" id="KW-1185">Reference proteome</keyword>
<comment type="caution">
    <text evidence="6">The sequence shown here is derived from an EMBL/GenBank/DDBJ whole genome shotgun (WGS) entry which is preliminary data.</text>
</comment>
<feature type="compositionally biased region" description="Polar residues" evidence="5">
    <location>
        <begin position="932"/>
        <end position="944"/>
    </location>
</feature>
<feature type="compositionally biased region" description="Basic and acidic residues" evidence="5">
    <location>
        <begin position="847"/>
        <end position="857"/>
    </location>
</feature>
<dbReference type="OrthoDB" id="2017317at2759"/>
<evidence type="ECO:0000313" key="6">
    <source>
        <dbReference type="EMBL" id="KXT12305.1"/>
    </source>
</evidence>
<dbReference type="EC" id="4.3.2.9" evidence="1"/>
<dbReference type="STRING" id="113226.A0A139ICI2"/>
<feature type="compositionally biased region" description="Polar residues" evidence="5">
    <location>
        <begin position="558"/>
        <end position="584"/>
    </location>
</feature>
<reference evidence="6 7" key="1">
    <citation type="submission" date="2015-07" db="EMBL/GenBank/DDBJ databases">
        <title>Comparative genomics of the Sigatoka disease complex on banana suggests a link between parallel evolutionary changes in Pseudocercospora fijiensis and Pseudocercospora eumusae and increased virulence on the banana host.</title>
        <authorList>
            <person name="Chang T.-C."/>
            <person name="Salvucci A."/>
            <person name="Crous P.W."/>
            <person name="Stergiopoulos I."/>
        </authorList>
    </citation>
    <scope>NUCLEOTIDE SEQUENCE [LARGE SCALE GENOMIC DNA]</scope>
    <source>
        <strain evidence="6 7">CBS 116634</strain>
    </source>
</reference>
<feature type="compositionally biased region" description="Polar residues" evidence="5">
    <location>
        <begin position="453"/>
        <end position="463"/>
    </location>
</feature>
<feature type="compositionally biased region" description="Acidic residues" evidence="5">
    <location>
        <begin position="1539"/>
        <end position="1552"/>
    </location>
</feature>
<feature type="compositionally biased region" description="Polar residues" evidence="5">
    <location>
        <begin position="411"/>
        <end position="427"/>
    </location>
</feature>
<gene>
    <name evidence="6" type="ORF">AC579_6214</name>
</gene>
<evidence type="ECO:0000256" key="2">
    <source>
        <dbReference type="ARBA" id="ARBA00023239"/>
    </source>
</evidence>
<feature type="region of interest" description="Disordered" evidence="5">
    <location>
        <begin position="411"/>
        <end position="469"/>
    </location>
</feature>
<feature type="compositionally biased region" description="Basic and acidic residues" evidence="5">
    <location>
        <begin position="1626"/>
        <end position="1635"/>
    </location>
</feature>
<name>A0A139ICI2_9PEZI</name>
<feature type="compositionally biased region" description="Low complexity" evidence="5">
    <location>
        <begin position="586"/>
        <end position="600"/>
    </location>
</feature>
<dbReference type="PANTHER" id="PTHR12935:SF0">
    <property type="entry name" value="GAMMA-GLUTAMYLCYCLOTRANSFERASE"/>
    <property type="match status" value="1"/>
</dbReference>
<feature type="compositionally biased region" description="Basic and acidic residues" evidence="5">
    <location>
        <begin position="1370"/>
        <end position="1381"/>
    </location>
</feature>
<feature type="compositionally biased region" description="Polar residues" evidence="5">
    <location>
        <begin position="1323"/>
        <end position="1342"/>
    </location>
</feature>
<feature type="region of interest" description="Disordered" evidence="5">
    <location>
        <begin position="1532"/>
        <end position="1553"/>
    </location>
</feature>
<feature type="region of interest" description="Disordered" evidence="5">
    <location>
        <begin position="622"/>
        <end position="890"/>
    </location>
</feature>
<dbReference type="GO" id="GO:0003839">
    <property type="term" value="F:gamma-glutamylcyclotransferase activity"/>
    <property type="evidence" value="ECO:0007669"/>
    <property type="project" value="UniProtKB-EC"/>
</dbReference>
<evidence type="ECO:0000256" key="3">
    <source>
        <dbReference type="PIRSR" id="PIRSR617939-1"/>
    </source>
</evidence>
<feature type="region of interest" description="Disordered" evidence="5">
    <location>
        <begin position="1572"/>
        <end position="1679"/>
    </location>
</feature>
<feature type="compositionally biased region" description="Polar residues" evidence="5">
    <location>
        <begin position="1413"/>
        <end position="1422"/>
    </location>
</feature>
<feature type="compositionally biased region" description="Polar residues" evidence="5">
    <location>
        <begin position="1060"/>
        <end position="1082"/>
    </location>
</feature>
<feature type="region of interest" description="Disordered" evidence="5">
    <location>
        <begin position="1010"/>
        <end position="1084"/>
    </location>
</feature>
<feature type="binding site" evidence="4">
    <location>
        <begin position="81"/>
        <end position="86"/>
    </location>
    <ligand>
        <name>substrate</name>
    </ligand>
</feature>
<feature type="compositionally biased region" description="Low complexity" evidence="5">
    <location>
        <begin position="1254"/>
        <end position="1267"/>
    </location>
</feature>
<feature type="compositionally biased region" description="Polar residues" evidence="5">
    <location>
        <begin position="1441"/>
        <end position="1453"/>
    </location>
</feature>
<feature type="region of interest" description="Disordered" evidence="5">
    <location>
        <begin position="930"/>
        <end position="954"/>
    </location>
</feature>
<feature type="compositionally biased region" description="Basic residues" evidence="5">
    <location>
        <begin position="1382"/>
        <end position="1393"/>
    </location>
</feature>